<keyword evidence="1" id="KW-0863">Zinc-finger</keyword>
<dbReference type="GO" id="GO:0003676">
    <property type="term" value="F:nucleic acid binding"/>
    <property type="evidence" value="ECO:0007669"/>
    <property type="project" value="InterPro"/>
</dbReference>
<dbReference type="PROSITE" id="PS50089">
    <property type="entry name" value="ZF_RING_2"/>
    <property type="match status" value="1"/>
</dbReference>
<proteinExistence type="predicted"/>
<dbReference type="SUPFAM" id="SSF57850">
    <property type="entry name" value="RING/U-box"/>
    <property type="match status" value="1"/>
</dbReference>
<reference evidence="4 5" key="1">
    <citation type="submission" date="2019-06" db="EMBL/GenBank/DDBJ databases">
        <title>WGS assembly of Gossypium darwinii.</title>
        <authorList>
            <person name="Chen Z.J."/>
            <person name="Sreedasyam A."/>
            <person name="Ando A."/>
            <person name="Song Q."/>
            <person name="De L."/>
            <person name="Hulse-Kemp A."/>
            <person name="Ding M."/>
            <person name="Ye W."/>
            <person name="Kirkbride R."/>
            <person name="Jenkins J."/>
            <person name="Plott C."/>
            <person name="Lovell J."/>
            <person name="Lin Y.-M."/>
            <person name="Vaughn R."/>
            <person name="Liu B."/>
            <person name="Li W."/>
            <person name="Simpson S."/>
            <person name="Scheffler B."/>
            <person name="Saski C."/>
            <person name="Grover C."/>
            <person name="Hu G."/>
            <person name="Conover J."/>
            <person name="Carlson J."/>
            <person name="Shu S."/>
            <person name="Boston L."/>
            <person name="Williams M."/>
            <person name="Peterson D."/>
            <person name="Mcgee K."/>
            <person name="Jones D."/>
            <person name="Wendel J."/>
            <person name="Stelly D."/>
            <person name="Grimwood J."/>
            <person name="Schmutz J."/>
        </authorList>
    </citation>
    <scope>NUCLEOTIDE SEQUENCE [LARGE SCALE GENOMIC DNA]</scope>
    <source>
        <strain evidence="4">1808015.09</strain>
    </source>
</reference>
<dbReference type="InterPro" id="IPR035979">
    <property type="entry name" value="RBD_domain_sf"/>
</dbReference>
<dbReference type="GO" id="GO:0016567">
    <property type="term" value="P:protein ubiquitination"/>
    <property type="evidence" value="ECO:0007669"/>
    <property type="project" value="TreeGrafter"/>
</dbReference>
<dbReference type="InterPro" id="IPR013083">
    <property type="entry name" value="Znf_RING/FYVE/PHD"/>
</dbReference>
<dbReference type="InterPro" id="IPR039515">
    <property type="entry name" value="NOT4_mRING-HC-C4C4"/>
</dbReference>
<dbReference type="SUPFAM" id="SSF54928">
    <property type="entry name" value="RNA-binding domain, RBD"/>
    <property type="match status" value="1"/>
</dbReference>
<sequence>MSDEGEKTCPLCAEEMDLTDQQLKPCKCGYEICVWCWHHIMEMAEKDETEGKCPACRCAYDKDRIVGMAANCERLVAEINSERKSKSTKAKTKSSEGRRQLSSVRLLQQREYFGQYGKVLKVSMSRTAAGVIQQFPNNTCSVYITYSKEEEAIRCIRSIHGFVLEGRPLKACFGTTKYCHAWLRNVPCNNPDCLYLHEIGSQEDSFTKDEIISAYTRVQQITGATNNMQWRAGNMLPPPVDDYCPTPSAASAAKPIAKNASNNTTVCIPKGSPPNGSTGRSVALPAGASWGMRALNHPQTAGLASSNGPSKQKSDMVRSALPFSSALTNTNQNYPVHGDVIKKSSEEIHDMQMKGKQQNADLDCQTTVLEKPTTLGRVSASKSLSCQLSCPPVFNHYEQGRCTGSIDGKIHSLCSDMQKLTVDRNVYGGPSDVLRPSSADSDHGSSGSPSSQCLQQCYTEDYREPLSSLAIGRTVTSPSGFCVSKQQFDWINDRQTQPVANRSSEVEEDILSFDNQRLNDPEVISRSSYVPNSPISLHLSNQSRSHSFQRGAVNLDADAFNVDNKVSDSLHLHGSSVSSLSNGYPEKYISSSIGSDITVDGYHLLPSEGKGKQIGRFLGYVEGNDAKETGESSIISNILSLDFDTWDESLASPHNWAKLLCDTVKQPNTLKLSTSWKAPNNGQSRFSFAKQEDSKYHPFDMESSFSLFGQMPQNPSSQDFAESTDLYQNKFGISNGFSSHHFAESDYAISSPSVFSSNKLSVSRPQISAPPGFSVPSRTPPPGFSSHERIDHADDTTSGNNLGDCSSLLRNSYQALASGGIGGPGDIEFMDPAILAVGKGRLQGALNSSGLDMRSNFPPQLDPYEDEARFQLLMQRSLSPNQNMRYDGGDSFPYFEGISSGLMD</sequence>
<evidence type="ECO:0000313" key="5">
    <source>
        <dbReference type="Proteomes" id="UP000323506"/>
    </source>
</evidence>
<dbReference type="InterPro" id="IPR012677">
    <property type="entry name" value="Nucleotide-bd_a/b_plait_sf"/>
</dbReference>
<dbReference type="Pfam" id="PF14570">
    <property type="entry name" value="zf-RING_4"/>
    <property type="match status" value="1"/>
</dbReference>
<keyword evidence="1" id="KW-0479">Metal-binding</keyword>
<feature type="domain" description="RING-type" evidence="3">
    <location>
        <begin position="9"/>
        <end position="57"/>
    </location>
</feature>
<dbReference type="PANTHER" id="PTHR12603:SF36">
    <property type="entry name" value="RNA BINDING (RRM_RBD_RNP MOTIFS) FAMILY PROTEIN"/>
    <property type="match status" value="1"/>
</dbReference>
<dbReference type="EMBL" id="ML700986">
    <property type="protein sequence ID" value="TXG74663.1"/>
    <property type="molecule type" value="Genomic_DNA"/>
</dbReference>
<dbReference type="CDD" id="cd16618">
    <property type="entry name" value="mRING-HC-C4C4_CNOT4"/>
    <property type="match status" value="1"/>
</dbReference>
<dbReference type="Gene3D" id="3.30.40.10">
    <property type="entry name" value="Zinc/RING finger domain, C3HC4 (zinc finger)"/>
    <property type="match status" value="1"/>
</dbReference>
<dbReference type="PANTHER" id="PTHR12603">
    <property type="entry name" value="CCR4-NOT TRANSCRIPTION COMPLEX RELATED"/>
    <property type="match status" value="1"/>
</dbReference>
<dbReference type="InterPro" id="IPR034261">
    <property type="entry name" value="CNOT4_RRM"/>
</dbReference>
<dbReference type="Proteomes" id="UP000323506">
    <property type="component" value="Unassembled WGS sequence"/>
</dbReference>
<evidence type="ECO:0000256" key="1">
    <source>
        <dbReference type="PROSITE-ProRule" id="PRU00175"/>
    </source>
</evidence>
<feature type="compositionally biased region" description="Basic and acidic residues" evidence="2">
    <location>
        <begin position="786"/>
        <end position="795"/>
    </location>
</feature>
<dbReference type="AlphaFoldDB" id="A0A5C7IZM8"/>
<dbReference type="GO" id="GO:0004842">
    <property type="term" value="F:ubiquitin-protein transferase activity"/>
    <property type="evidence" value="ECO:0007669"/>
    <property type="project" value="InterPro"/>
</dbReference>
<dbReference type="Gene3D" id="3.30.70.330">
    <property type="match status" value="1"/>
</dbReference>
<protein>
    <recommendedName>
        <fullName evidence="3">RING-type domain-containing protein</fullName>
    </recommendedName>
</protein>
<evidence type="ECO:0000259" key="3">
    <source>
        <dbReference type="PROSITE" id="PS50089"/>
    </source>
</evidence>
<name>A0A5C7IZM8_GOSDA</name>
<dbReference type="FunFam" id="3.30.40.10:FF:000155">
    <property type="entry name" value="RNA binding (RRM/RBD/RNP motifs) family protein"/>
    <property type="match status" value="1"/>
</dbReference>
<gene>
    <name evidence="4" type="ORF">ES288_1Z022600v1</name>
</gene>
<dbReference type="CDD" id="cd12438">
    <property type="entry name" value="RRM_CNOT4"/>
    <property type="match status" value="1"/>
</dbReference>
<evidence type="ECO:0000256" key="2">
    <source>
        <dbReference type="SAM" id="MobiDB-lite"/>
    </source>
</evidence>
<dbReference type="GO" id="GO:0008270">
    <property type="term" value="F:zinc ion binding"/>
    <property type="evidence" value="ECO:0007669"/>
    <property type="project" value="UniProtKB-KW"/>
</dbReference>
<feature type="region of interest" description="Disordered" evidence="2">
    <location>
        <begin position="427"/>
        <end position="452"/>
    </location>
</feature>
<evidence type="ECO:0000313" key="4">
    <source>
        <dbReference type="EMBL" id="TXG74663.1"/>
    </source>
</evidence>
<keyword evidence="5" id="KW-1185">Reference proteome</keyword>
<dbReference type="InterPro" id="IPR039780">
    <property type="entry name" value="Mot2"/>
</dbReference>
<accession>A0A5C7IZM8</accession>
<dbReference type="FunFam" id="3.30.70.330:FF:000161">
    <property type="entry name" value="RNA binding (RRM/RBD/RNP motifs) family protein"/>
    <property type="match status" value="1"/>
</dbReference>
<organism evidence="4 5">
    <name type="scientific">Gossypium darwinii</name>
    <name type="common">Darwin's cotton</name>
    <name type="synonym">Gossypium barbadense var. darwinii</name>
    <dbReference type="NCBI Taxonomy" id="34276"/>
    <lineage>
        <taxon>Eukaryota</taxon>
        <taxon>Viridiplantae</taxon>
        <taxon>Streptophyta</taxon>
        <taxon>Embryophyta</taxon>
        <taxon>Tracheophyta</taxon>
        <taxon>Spermatophyta</taxon>
        <taxon>Magnoliopsida</taxon>
        <taxon>eudicotyledons</taxon>
        <taxon>Gunneridae</taxon>
        <taxon>Pentapetalae</taxon>
        <taxon>rosids</taxon>
        <taxon>malvids</taxon>
        <taxon>Malvales</taxon>
        <taxon>Malvaceae</taxon>
        <taxon>Malvoideae</taxon>
        <taxon>Gossypium</taxon>
    </lineage>
</organism>
<feature type="compositionally biased region" description="Low complexity" evidence="2">
    <location>
        <begin position="436"/>
        <end position="451"/>
    </location>
</feature>
<keyword evidence="1" id="KW-0862">Zinc</keyword>
<dbReference type="InterPro" id="IPR001841">
    <property type="entry name" value="Znf_RING"/>
</dbReference>
<dbReference type="GO" id="GO:0030014">
    <property type="term" value="C:CCR4-NOT complex"/>
    <property type="evidence" value="ECO:0007669"/>
    <property type="project" value="InterPro"/>
</dbReference>
<feature type="region of interest" description="Disordered" evidence="2">
    <location>
        <begin position="766"/>
        <end position="801"/>
    </location>
</feature>